<reference evidence="1" key="1">
    <citation type="submission" date="2014-09" db="EMBL/GenBank/DDBJ databases">
        <authorList>
            <person name="Magalhaes I.L.F."/>
            <person name="Oliveira U."/>
            <person name="Santos F.R."/>
            <person name="Vidigal T.H.D.A."/>
            <person name="Brescovit A.D."/>
            <person name="Santos A.J."/>
        </authorList>
    </citation>
    <scope>NUCLEOTIDE SEQUENCE</scope>
    <source>
        <tissue evidence="1">Shoot tissue taken approximately 20 cm above the soil surface</tissue>
    </source>
</reference>
<dbReference type="AlphaFoldDB" id="A0A0A9H2Y9"/>
<organism evidence="1">
    <name type="scientific">Arundo donax</name>
    <name type="common">Giant reed</name>
    <name type="synonym">Donax arundinaceus</name>
    <dbReference type="NCBI Taxonomy" id="35708"/>
    <lineage>
        <taxon>Eukaryota</taxon>
        <taxon>Viridiplantae</taxon>
        <taxon>Streptophyta</taxon>
        <taxon>Embryophyta</taxon>
        <taxon>Tracheophyta</taxon>
        <taxon>Spermatophyta</taxon>
        <taxon>Magnoliopsida</taxon>
        <taxon>Liliopsida</taxon>
        <taxon>Poales</taxon>
        <taxon>Poaceae</taxon>
        <taxon>PACMAD clade</taxon>
        <taxon>Arundinoideae</taxon>
        <taxon>Arundineae</taxon>
        <taxon>Arundo</taxon>
    </lineage>
</organism>
<name>A0A0A9H2Y9_ARUDO</name>
<proteinExistence type="predicted"/>
<reference evidence="1" key="2">
    <citation type="journal article" date="2015" name="Data Brief">
        <title>Shoot transcriptome of the giant reed, Arundo donax.</title>
        <authorList>
            <person name="Barrero R.A."/>
            <person name="Guerrero F.D."/>
            <person name="Moolhuijzen P."/>
            <person name="Goolsby J.A."/>
            <person name="Tidwell J."/>
            <person name="Bellgard S.E."/>
            <person name="Bellgard M.I."/>
        </authorList>
    </citation>
    <scope>NUCLEOTIDE SEQUENCE</scope>
    <source>
        <tissue evidence="1">Shoot tissue taken approximately 20 cm above the soil surface</tissue>
    </source>
</reference>
<dbReference type="EMBL" id="GBRH01167742">
    <property type="protein sequence ID" value="JAE30154.1"/>
    <property type="molecule type" value="Transcribed_RNA"/>
</dbReference>
<accession>A0A0A9H2Y9</accession>
<sequence>MLLVTYVTISSPFSCPWDLRPIDDSPEDPKA</sequence>
<protein>
    <submittedName>
        <fullName evidence="1">Uncharacterized protein</fullName>
    </submittedName>
</protein>
<evidence type="ECO:0000313" key="1">
    <source>
        <dbReference type="EMBL" id="JAE30154.1"/>
    </source>
</evidence>